<protein>
    <submittedName>
        <fullName evidence="1">Uncharacterized protein</fullName>
    </submittedName>
</protein>
<name>A0A1G2LS50_9BACT</name>
<comment type="caution">
    <text evidence="1">The sequence shown here is derived from an EMBL/GenBank/DDBJ whole genome shotgun (WGS) entry which is preliminary data.</text>
</comment>
<dbReference type="Proteomes" id="UP000177171">
    <property type="component" value="Unassembled WGS sequence"/>
</dbReference>
<evidence type="ECO:0000313" key="2">
    <source>
        <dbReference type="Proteomes" id="UP000177171"/>
    </source>
</evidence>
<reference evidence="1 2" key="1">
    <citation type="journal article" date="2016" name="Nat. Commun.">
        <title>Thousands of microbial genomes shed light on interconnected biogeochemical processes in an aquifer system.</title>
        <authorList>
            <person name="Anantharaman K."/>
            <person name="Brown C.T."/>
            <person name="Hug L.A."/>
            <person name="Sharon I."/>
            <person name="Castelle C.J."/>
            <person name="Probst A.J."/>
            <person name="Thomas B.C."/>
            <person name="Singh A."/>
            <person name="Wilkins M.J."/>
            <person name="Karaoz U."/>
            <person name="Brodie E.L."/>
            <person name="Williams K.H."/>
            <person name="Hubbard S.S."/>
            <person name="Banfield J.F."/>
        </authorList>
    </citation>
    <scope>NUCLEOTIDE SEQUENCE [LARGE SCALE GENOMIC DNA]</scope>
</reference>
<dbReference type="AlphaFoldDB" id="A0A1G2LS50"/>
<evidence type="ECO:0000313" key="1">
    <source>
        <dbReference type="EMBL" id="OHA14324.1"/>
    </source>
</evidence>
<accession>A0A1G2LS50</accession>
<dbReference type="EMBL" id="MHQY01000009">
    <property type="protein sequence ID" value="OHA14324.1"/>
    <property type="molecule type" value="Genomic_DNA"/>
</dbReference>
<gene>
    <name evidence="1" type="ORF">A3G49_05885</name>
</gene>
<sequence length="70" mass="8215">MNKIVIPKTEYIKLQKQAAAYRKLAQKLFESVLRDTVGDTVEDFQRTNLYSENFLRDLEEGLRESSYGKK</sequence>
<organism evidence="1 2">
    <name type="scientific">Candidatus Sungbacteria bacterium RIFCSPLOWO2_12_FULL_41_11</name>
    <dbReference type="NCBI Taxonomy" id="1802286"/>
    <lineage>
        <taxon>Bacteria</taxon>
        <taxon>Candidatus Sungiibacteriota</taxon>
    </lineage>
</organism>
<proteinExistence type="predicted"/>